<dbReference type="GO" id="GO:0045727">
    <property type="term" value="P:positive regulation of translation"/>
    <property type="evidence" value="ECO:0007669"/>
    <property type="project" value="TreeGrafter"/>
</dbReference>
<dbReference type="RefSeq" id="XP_002788460.1">
    <property type="nucleotide sequence ID" value="XM_002788414.1"/>
</dbReference>
<comment type="subcellular location">
    <subcellularLocation>
        <location evidence="1">Nucleus</location>
    </subcellularLocation>
</comment>
<dbReference type="InterPro" id="IPR039722">
    <property type="entry name" value="Upf3"/>
</dbReference>
<dbReference type="GO" id="GO:0003729">
    <property type="term" value="F:mRNA binding"/>
    <property type="evidence" value="ECO:0007669"/>
    <property type="project" value="TreeGrafter"/>
</dbReference>
<reference evidence="7 8" key="1">
    <citation type="submission" date="2008-07" db="EMBL/GenBank/DDBJ databases">
        <authorList>
            <person name="El-Sayed N."/>
            <person name="Caler E."/>
            <person name="Inman J."/>
            <person name="Amedeo P."/>
            <person name="Hass B."/>
            <person name="Wortman J."/>
        </authorList>
    </citation>
    <scope>NUCLEOTIDE SEQUENCE [LARGE SCALE GENOMIC DNA]</scope>
    <source>
        <strain evidence="8">ATCC 50983 / TXsc</strain>
    </source>
</reference>
<name>C5K5J4_PERM5</name>
<feature type="region of interest" description="Disordered" evidence="5">
    <location>
        <begin position="275"/>
        <end position="328"/>
    </location>
</feature>
<proteinExistence type="inferred from homology"/>
<feature type="compositionally biased region" description="Basic and acidic residues" evidence="5">
    <location>
        <begin position="305"/>
        <end position="320"/>
    </location>
</feature>
<dbReference type="GO" id="GO:0005730">
    <property type="term" value="C:nucleolus"/>
    <property type="evidence" value="ECO:0007669"/>
    <property type="project" value="TreeGrafter"/>
</dbReference>
<dbReference type="GO" id="GO:0000184">
    <property type="term" value="P:nuclear-transcribed mRNA catabolic process, nonsense-mediated decay"/>
    <property type="evidence" value="ECO:0007669"/>
    <property type="project" value="UniProtKB-KW"/>
</dbReference>
<dbReference type="OrthoDB" id="447870at2759"/>
<sequence length="412" mass="45480">MLVERVPKRQCGGGGGKRVRIASPAAEDIIQRRSSLIEQGVVVEAFNTELSDIFAVEVKPARSARYLRWFDKKSMERDRIGPTKEELSKAHMPLHRKIFFLMEQQLPGRDLPTAPIELLGSTFGRSKLEALEEDSVVAWVASQDPTSMIHRICAAAIIGCNGRSEAGPVRFIIRLFTTAKEVTFGRRKVKIRGYGWGKLLLQEIERHLVAPRNCPYLLVESVADAWRYWAKMGFELKSSRGSPTAASSSSSPDDENADNITAQIGRYNQTLIGSKRATSARGKAGKGKGKGADAYGKGKKGKGSKGGEEPKGVTSRKDDTGPAGSSSKVVIRLLPPSITEDQLWQSIPEGVKGSIVWRYFVAGSQPKRPTISVPAVNSRCYLEFETKQQAFDFVNSFHGHKFVDQEFTYKFG</sequence>
<organism evidence="8">
    <name type="scientific">Perkinsus marinus (strain ATCC 50983 / TXsc)</name>
    <dbReference type="NCBI Taxonomy" id="423536"/>
    <lineage>
        <taxon>Eukaryota</taxon>
        <taxon>Sar</taxon>
        <taxon>Alveolata</taxon>
        <taxon>Perkinsozoa</taxon>
        <taxon>Perkinsea</taxon>
        <taxon>Perkinsida</taxon>
        <taxon>Perkinsidae</taxon>
        <taxon>Perkinsus</taxon>
    </lineage>
</organism>
<accession>C5K5J4</accession>
<dbReference type="PANTHER" id="PTHR13112:SF0">
    <property type="entry name" value="FI21285P1"/>
    <property type="match status" value="1"/>
</dbReference>
<comment type="similarity">
    <text evidence="2">Belongs to the RENT3 family.</text>
</comment>
<dbReference type="InParanoid" id="C5K5J4"/>
<dbReference type="InterPro" id="IPR035979">
    <property type="entry name" value="RBD_domain_sf"/>
</dbReference>
<dbReference type="GO" id="GO:0005737">
    <property type="term" value="C:cytoplasm"/>
    <property type="evidence" value="ECO:0007669"/>
    <property type="project" value="TreeGrafter"/>
</dbReference>
<evidence type="ECO:0000256" key="1">
    <source>
        <dbReference type="ARBA" id="ARBA00004123"/>
    </source>
</evidence>
<dbReference type="SUPFAM" id="SSF54928">
    <property type="entry name" value="RNA-binding domain, RBD"/>
    <property type="match status" value="1"/>
</dbReference>
<dbReference type="AlphaFoldDB" id="C5K5J4"/>
<dbReference type="Gene3D" id="3.30.70.330">
    <property type="match status" value="1"/>
</dbReference>
<feature type="region of interest" description="Disordered" evidence="5">
    <location>
        <begin position="238"/>
        <end position="258"/>
    </location>
</feature>
<dbReference type="EMBL" id="GG670634">
    <property type="protein sequence ID" value="EER20256.1"/>
    <property type="molecule type" value="Genomic_DNA"/>
</dbReference>
<evidence type="ECO:0000313" key="8">
    <source>
        <dbReference type="Proteomes" id="UP000007800"/>
    </source>
</evidence>
<keyword evidence="4" id="KW-0539">Nucleus</keyword>
<keyword evidence="8" id="KW-1185">Reference proteome</keyword>
<evidence type="ECO:0000256" key="2">
    <source>
        <dbReference type="ARBA" id="ARBA00005991"/>
    </source>
</evidence>
<feature type="compositionally biased region" description="Low complexity" evidence="5">
    <location>
        <begin position="239"/>
        <end position="251"/>
    </location>
</feature>
<dbReference type="GeneID" id="9053797"/>
<evidence type="ECO:0000256" key="3">
    <source>
        <dbReference type="ARBA" id="ARBA00023161"/>
    </source>
</evidence>
<dbReference type="InterPro" id="IPR016181">
    <property type="entry name" value="Acyl_CoA_acyltransferase"/>
</dbReference>
<evidence type="ECO:0000256" key="5">
    <source>
        <dbReference type="SAM" id="MobiDB-lite"/>
    </source>
</evidence>
<dbReference type="CDD" id="cd12455">
    <property type="entry name" value="RRM_like_Smg4_UPF3"/>
    <property type="match status" value="1"/>
</dbReference>
<dbReference type="Pfam" id="PF03467">
    <property type="entry name" value="Smg4_UPF3"/>
    <property type="match status" value="1"/>
</dbReference>
<evidence type="ECO:0000313" key="7">
    <source>
        <dbReference type="EMBL" id="EER20256.1"/>
    </source>
</evidence>
<dbReference type="OMA" id="ADAWRYW"/>
<evidence type="ECO:0000259" key="6">
    <source>
        <dbReference type="Pfam" id="PF03467"/>
    </source>
</evidence>
<keyword evidence="3" id="KW-0866">Nonsense-mediated mRNA decay</keyword>
<dbReference type="InterPro" id="IPR012677">
    <property type="entry name" value="Nucleotide-bd_a/b_plait_sf"/>
</dbReference>
<dbReference type="SUPFAM" id="SSF55729">
    <property type="entry name" value="Acyl-CoA N-acyltransferases (Nat)"/>
    <property type="match status" value="1"/>
</dbReference>
<dbReference type="InterPro" id="IPR005120">
    <property type="entry name" value="UPF3_dom"/>
</dbReference>
<gene>
    <name evidence="7" type="ORF">Pmar_PMAR010017</name>
</gene>
<dbReference type="Proteomes" id="UP000007800">
    <property type="component" value="Unassembled WGS sequence"/>
</dbReference>
<protein>
    <recommendedName>
        <fullName evidence="6">UPF3 domain-containing protein</fullName>
    </recommendedName>
</protein>
<feature type="domain" description="UPF3" evidence="6">
    <location>
        <begin position="326"/>
        <end position="406"/>
    </location>
</feature>
<evidence type="ECO:0000256" key="4">
    <source>
        <dbReference type="ARBA" id="ARBA00023242"/>
    </source>
</evidence>
<dbReference type="PANTHER" id="PTHR13112">
    <property type="entry name" value="UPF3 REGULATOR OF NONSENSE TRANSCRIPTS-LIKE PROTEIN"/>
    <property type="match status" value="1"/>
</dbReference>